<organism evidence="5 6">
    <name type="scientific">Meloidogyne incognita</name>
    <name type="common">Southern root-knot nematode worm</name>
    <name type="synonym">Oxyuris incognita</name>
    <dbReference type="NCBI Taxonomy" id="6306"/>
    <lineage>
        <taxon>Eukaryota</taxon>
        <taxon>Metazoa</taxon>
        <taxon>Ecdysozoa</taxon>
        <taxon>Nematoda</taxon>
        <taxon>Chromadorea</taxon>
        <taxon>Rhabditida</taxon>
        <taxon>Tylenchina</taxon>
        <taxon>Tylenchomorpha</taxon>
        <taxon>Tylenchoidea</taxon>
        <taxon>Meloidogynidae</taxon>
        <taxon>Meloidogyninae</taxon>
        <taxon>Meloidogyne</taxon>
        <taxon>Meloidogyne incognita group</taxon>
    </lineage>
</organism>
<evidence type="ECO:0000259" key="4">
    <source>
        <dbReference type="PROSITE" id="PS50102"/>
    </source>
</evidence>
<protein>
    <submittedName>
        <fullName evidence="6">RRM domain-containing protein</fullName>
    </submittedName>
</protein>
<dbReference type="Proteomes" id="UP000887563">
    <property type="component" value="Unplaced"/>
</dbReference>
<feature type="compositionally biased region" description="Basic and acidic residues" evidence="3">
    <location>
        <begin position="1"/>
        <end position="12"/>
    </location>
</feature>
<dbReference type="GO" id="GO:0043488">
    <property type="term" value="P:regulation of mRNA stability"/>
    <property type="evidence" value="ECO:0007669"/>
    <property type="project" value="TreeGrafter"/>
</dbReference>
<dbReference type="PANTHER" id="PTHR47640:SF5">
    <property type="entry name" value="RRM DOMAIN-CONTAINING PROTEIN"/>
    <property type="match status" value="1"/>
</dbReference>
<dbReference type="GO" id="GO:0010494">
    <property type="term" value="C:cytoplasmic stress granule"/>
    <property type="evidence" value="ECO:0007669"/>
    <property type="project" value="TreeGrafter"/>
</dbReference>
<name>A0A914MCL1_MELIC</name>
<evidence type="ECO:0000256" key="1">
    <source>
        <dbReference type="ARBA" id="ARBA00022884"/>
    </source>
</evidence>
<dbReference type="InterPro" id="IPR035979">
    <property type="entry name" value="RBD_domain_sf"/>
</dbReference>
<dbReference type="GO" id="GO:0034063">
    <property type="term" value="P:stress granule assembly"/>
    <property type="evidence" value="ECO:0007669"/>
    <property type="project" value="TreeGrafter"/>
</dbReference>
<dbReference type="GO" id="GO:0003729">
    <property type="term" value="F:mRNA binding"/>
    <property type="evidence" value="ECO:0007669"/>
    <property type="project" value="InterPro"/>
</dbReference>
<evidence type="ECO:0000256" key="2">
    <source>
        <dbReference type="PROSITE-ProRule" id="PRU00176"/>
    </source>
</evidence>
<keyword evidence="1 2" id="KW-0694">RNA-binding</keyword>
<feature type="compositionally biased region" description="Low complexity" evidence="3">
    <location>
        <begin position="20"/>
        <end position="34"/>
    </location>
</feature>
<dbReference type="Pfam" id="PF00076">
    <property type="entry name" value="RRM_1"/>
    <property type="match status" value="1"/>
</dbReference>
<proteinExistence type="predicted"/>
<feature type="region of interest" description="Disordered" evidence="3">
    <location>
        <begin position="1"/>
        <end position="34"/>
    </location>
</feature>
<dbReference type="Gene3D" id="3.30.70.330">
    <property type="match status" value="1"/>
</dbReference>
<dbReference type="SMART" id="SM00360">
    <property type="entry name" value="RRM"/>
    <property type="match status" value="1"/>
</dbReference>
<dbReference type="InterPro" id="IPR000504">
    <property type="entry name" value="RRM_dom"/>
</dbReference>
<sequence>MEIIYEGRHRPEYQQQPNKNTSPSSMLNNSSTSSSAELQQLVQQSILYGQQQQNNHSLPQTTTTAPFSLASLNYGPFGLPSFSLSPQNSLNLLHFPQQLQQQQQEIERQTAAIAASGAINNGLISTPNAFEGLPIFVMPNNSSLSLNALQRAAEFKAMAINALIQQQQSQQLTLKIDTSKHFHVFVGDLSQDVDNQMLYDAFSKLGQVSEAKVMRDPQSTKSQDAQRAIEEMNGVQLGRRAIRTGWAIRRSGTEQLKVGSEDEKEEVLFVFNLEKIRRPKV</sequence>
<dbReference type="AlphaFoldDB" id="A0A914MCL1"/>
<accession>A0A914MCL1</accession>
<dbReference type="InterPro" id="IPR012677">
    <property type="entry name" value="Nucleotide-bd_a/b_plait_sf"/>
</dbReference>
<dbReference type="GO" id="GO:0000184">
    <property type="term" value="P:nuclear-transcribed mRNA catabolic process, nonsense-mediated decay"/>
    <property type="evidence" value="ECO:0007669"/>
    <property type="project" value="TreeGrafter"/>
</dbReference>
<evidence type="ECO:0000313" key="5">
    <source>
        <dbReference type="Proteomes" id="UP000887563"/>
    </source>
</evidence>
<dbReference type="PANTHER" id="PTHR47640">
    <property type="entry name" value="TRNA SELENOCYSTEINE 1-ASSOCIATED PROTEIN 1-RELATED-RELATED"/>
    <property type="match status" value="1"/>
</dbReference>
<dbReference type="InterPro" id="IPR050825">
    <property type="entry name" value="RBM42_RBP45_47-like"/>
</dbReference>
<reference evidence="6" key="1">
    <citation type="submission" date="2022-11" db="UniProtKB">
        <authorList>
            <consortium name="WormBaseParasite"/>
        </authorList>
    </citation>
    <scope>IDENTIFICATION</scope>
</reference>
<evidence type="ECO:0000313" key="6">
    <source>
        <dbReference type="WBParaSite" id="Minc3s01479g24145"/>
    </source>
</evidence>
<evidence type="ECO:0000256" key="3">
    <source>
        <dbReference type="SAM" id="MobiDB-lite"/>
    </source>
</evidence>
<feature type="domain" description="RRM" evidence="4">
    <location>
        <begin position="182"/>
        <end position="249"/>
    </location>
</feature>
<keyword evidence="5" id="KW-1185">Reference proteome</keyword>
<dbReference type="SUPFAM" id="SSF54928">
    <property type="entry name" value="RNA-binding domain, RBD"/>
    <property type="match status" value="1"/>
</dbReference>
<dbReference type="WBParaSite" id="Minc3s01479g24145">
    <property type="protein sequence ID" value="Minc3s01479g24145"/>
    <property type="gene ID" value="Minc3s01479g24145"/>
</dbReference>
<dbReference type="PROSITE" id="PS50102">
    <property type="entry name" value="RRM"/>
    <property type="match status" value="1"/>
</dbReference>